<feature type="transmembrane region" description="Helical" evidence="1">
    <location>
        <begin position="90"/>
        <end position="108"/>
    </location>
</feature>
<evidence type="ECO:0000313" key="3">
    <source>
        <dbReference type="Proteomes" id="UP000295681"/>
    </source>
</evidence>
<keyword evidence="3" id="KW-1185">Reference proteome</keyword>
<dbReference type="Proteomes" id="UP000295681">
    <property type="component" value="Unassembled WGS sequence"/>
</dbReference>
<reference evidence="2 3" key="1">
    <citation type="journal article" date="2019" name="Appl. Microbiol. Biotechnol.">
        <title>Uncovering carbohydrate metabolism through a genotype-phenotype association study of 56 lactic acid bacteria genomes.</title>
        <authorList>
            <person name="Buron-Moles G."/>
            <person name="Chailyan A."/>
            <person name="Dolejs I."/>
            <person name="Forster J."/>
            <person name="Miks M.H."/>
        </authorList>
    </citation>
    <scope>NUCLEOTIDE SEQUENCE [LARGE SCALE GENOMIC DNA]</scope>
    <source>
        <strain evidence="2 3">ATCC 700006</strain>
    </source>
</reference>
<evidence type="ECO:0000256" key="1">
    <source>
        <dbReference type="SAM" id="Phobius"/>
    </source>
</evidence>
<dbReference type="STRING" id="907931.GCA_000165675_00758"/>
<dbReference type="AlphaFoldDB" id="A0A4R5N702"/>
<feature type="transmembrane region" description="Helical" evidence="1">
    <location>
        <begin position="39"/>
        <end position="56"/>
    </location>
</feature>
<sequence>MVKNNLNKSYVYHILISLFLGVFSPYFSRLLGFNELTRLALVYFLINGVYMLYLGLYTRKRGLTPFILVVLPLGFSVLATLLWQAVSTDYGFYFSGLYLILGLFTFFGDTRDDPDEDMIQIEHDFQSDDI</sequence>
<organism evidence="2 3">
    <name type="scientific">Leuconostoc fallax</name>
    <dbReference type="NCBI Taxonomy" id="1251"/>
    <lineage>
        <taxon>Bacteria</taxon>
        <taxon>Bacillati</taxon>
        <taxon>Bacillota</taxon>
        <taxon>Bacilli</taxon>
        <taxon>Lactobacillales</taxon>
        <taxon>Lactobacillaceae</taxon>
        <taxon>Leuconostoc</taxon>
    </lineage>
</organism>
<feature type="transmembrane region" description="Helical" evidence="1">
    <location>
        <begin position="63"/>
        <end position="84"/>
    </location>
</feature>
<keyword evidence="1" id="KW-1133">Transmembrane helix</keyword>
<comment type="caution">
    <text evidence="2">The sequence shown here is derived from an EMBL/GenBank/DDBJ whole genome shotgun (WGS) entry which is preliminary data.</text>
</comment>
<proteinExistence type="predicted"/>
<protein>
    <submittedName>
        <fullName evidence="2">Uncharacterized protein</fullName>
    </submittedName>
</protein>
<feature type="transmembrane region" description="Helical" evidence="1">
    <location>
        <begin position="9"/>
        <end position="27"/>
    </location>
</feature>
<gene>
    <name evidence="2" type="ORF">C5L23_001366</name>
</gene>
<accession>A0A4R5N702</accession>
<keyword evidence="1" id="KW-0472">Membrane</keyword>
<evidence type="ECO:0000313" key="2">
    <source>
        <dbReference type="EMBL" id="TDG67567.1"/>
    </source>
</evidence>
<keyword evidence="1" id="KW-0812">Transmembrane</keyword>
<name>A0A4R5N702_9LACO</name>
<dbReference type="RefSeq" id="WP_133264562.1">
    <property type="nucleotide sequence ID" value="NZ_PUFI01000015.1"/>
</dbReference>
<dbReference type="EMBL" id="PUFI01000015">
    <property type="protein sequence ID" value="TDG67567.1"/>
    <property type="molecule type" value="Genomic_DNA"/>
</dbReference>